<dbReference type="EMBL" id="HBGW01011656">
    <property type="protein sequence ID" value="CAD9513161.1"/>
    <property type="molecule type" value="Transcribed_RNA"/>
</dbReference>
<accession>A0A6U6HR66</accession>
<evidence type="ECO:0000313" key="3">
    <source>
        <dbReference type="EMBL" id="CAD9513151.1"/>
    </source>
</evidence>
<evidence type="ECO:0000313" key="4">
    <source>
        <dbReference type="EMBL" id="CAD9513161.1"/>
    </source>
</evidence>
<dbReference type="EMBL" id="HBGW01011645">
    <property type="protein sequence ID" value="CAD9513151.1"/>
    <property type="molecule type" value="Transcribed_RNA"/>
</dbReference>
<organism evidence="3">
    <name type="scientific">Zooxanthella nutricula</name>
    <dbReference type="NCBI Taxonomy" id="1333877"/>
    <lineage>
        <taxon>Eukaryota</taxon>
        <taxon>Sar</taxon>
        <taxon>Alveolata</taxon>
        <taxon>Dinophyceae</taxon>
        <taxon>Peridiniales</taxon>
        <taxon>Peridiniales incertae sedis</taxon>
        <taxon>Zooxanthella</taxon>
    </lineage>
</organism>
<reference evidence="3" key="1">
    <citation type="submission" date="2021-01" db="EMBL/GenBank/DDBJ databases">
        <authorList>
            <person name="Corre E."/>
            <person name="Pelletier E."/>
            <person name="Niang G."/>
            <person name="Scheremetjew M."/>
            <person name="Finn R."/>
            <person name="Kale V."/>
            <person name="Holt S."/>
            <person name="Cochrane G."/>
            <person name="Meng A."/>
            <person name="Brown T."/>
            <person name="Cohen L."/>
        </authorList>
    </citation>
    <scope>NUCLEOTIDE SEQUENCE</scope>
    <source>
        <strain evidence="3">RCC3387</strain>
    </source>
</reference>
<sequence length="164" mass="17033">MSTQMRLVAVAAVLAALSSRAAQAAADGTSGGTARAAEGRRRPFLARPGEPQGSVAPAAVTPLDAAIVAEGNASAAGQAFDGEGGGSEVAVDPLALNVWCVCSAGDYSRVCGRMYYTLIECDPLCPSVCHAKGMSFVTCDGSREVSWFQRLRYKWTDCANSPLR</sequence>
<protein>
    <submittedName>
        <fullName evidence="3">Uncharacterized protein</fullName>
    </submittedName>
</protein>
<proteinExistence type="predicted"/>
<feature type="signal peptide" evidence="2">
    <location>
        <begin position="1"/>
        <end position="26"/>
    </location>
</feature>
<evidence type="ECO:0000256" key="2">
    <source>
        <dbReference type="SAM" id="SignalP"/>
    </source>
</evidence>
<gene>
    <name evidence="3" type="ORF">BRAN1462_LOCUS7370</name>
    <name evidence="4" type="ORF">BRAN1462_LOCUS7378</name>
</gene>
<feature type="region of interest" description="Disordered" evidence="1">
    <location>
        <begin position="28"/>
        <end position="55"/>
    </location>
</feature>
<dbReference type="AlphaFoldDB" id="A0A6U6HR66"/>
<feature type="chain" id="PRO_5036394047" evidence="2">
    <location>
        <begin position="27"/>
        <end position="164"/>
    </location>
</feature>
<name>A0A6U6HR66_9DINO</name>
<keyword evidence="2" id="KW-0732">Signal</keyword>
<evidence type="ECO:0000256" key="1">
    <source>
        <dbReference type="SAM" id="MobiDB-lite"/>
    </source>
</evidence>